<dbReference type="OrthoDB" id="6339427at2759"/>
<keyword evidence="2" id="KW-1133">Transmembrane helix</keyword>
<feature type="compositionally biased region" description="Basic and acidic residues" evidence="1">
    <location>
        <begin position="120"/>
        <end position="131"/>
    </location>
</feature>
<sequence>MPDAPTYEWSPDFDSLISGLSSPGTLGLFSCFNLVAWVLVFLFVEETRRISLEDLDFIYSVPKSKFWRYQLYEYLPWILRKYSISLFGRNQEAMDNLADEEPVSKRRRSLSKPQLYKPPDYPEDHDCHDDHMDASTIDLELRTLDSDEDRITVASRG</sequence>
<organism evidence="3 4">
    <name type="scientific">Truncatella angustata</name>
    <dbReference type="NCBI Taxonomy" id="152316"/>
    <lineage>
        <taxon>Eukaryota</taxon>
        <taxon>Fungi</taxon>
        <taxon>Dikarya</taxon>
        <taxon>Ascomycota</taxon>
        <taxon>Pezizomycotina</taxon>
        <taxon>Sordariomycetes</taxon>
        <taxon>Xylariomycetidae</taxon>
        <taxon>Amphisphaeriales</taxon>
        <taxon>Sporocadaceae</taxon>
        <taxon>Truncatella</taxon>
    </lineage>
</organism>
<feature type="region of interest" description="Disordered" evidence="1">
    <location>
        <begin position="98"/>
        <end position="131"/>
    </location>
</feature>
<dbReference type="RefSeq" id="XP_045959328.1">
    <property type="nucleotide sequence ID" value="XM_046095589.1"/>
</dbReference>
<dbReference type="GeneID" id="70124482"/>
<dbReference type="InterPro" id="IPR036259">
    <property type="entry name" value="MFS_trans_sf"/>
</dbReference>
<keyword evidence="2" id="KW-0472">Membrane</keyword>
<reference evidence="3" key="1">
    <citation type="journal article" date="2021" name="Nat. Commun.">
        <title>Genetic determinants of endophytism in the Arabidopsis root mycobiome.</title>
        <authorList>
            <person name="Mesny F."/>
            <person name="Miyauchi S."/>
            <person name="Thiergart T."/>
            <person name="Pickel B."/>
            <person name="Atanasova L."/>
            <person name="Karlsson M."/>
            <person name="Huettel B."/>
            <person name="Barry K.W."/>
            <person name="Haridas S."/>
            <person name="Chen C."/>
            <person name="Bauer D."/>
            <person name="Andreopoulos W."/>
            <person name="Pangilinan J."/>
            <person name="LaButti K."/>
            <person name="Riley R."/>
            <person name="Lipzen A."/>
            <person name="Clum A."/>
            <person name="Drula E."/>
            <person name="Henrissat B."/>
            <person name="Kohler A."/>
            <person name="Grigoriev I.V."/>
            <person name="Martin F.M."/>
            <person name="Hacquard S."/>
        </authorList>
    </citation>
    <scope>NUCLEOTIDE SEQUENCE</scope>
    <source>
        <strain evidence="3">MPI-SDFR-AT-0073</strain>
    </source>
</reference>
<name>A0A9P8UMZ6_9PEZI</name>
<accession>A0A9P8UMZ6</accession>
<dbReference type="EMBL" id="JAGPXC010000003">
    <property type="protein sequence ID" value="KAH6655063.1"/>
    <property type="molecule type" value="Genomic_DNA"/>
</dbReference>
<gene>
    <name evidence="3" type="ORF">BKA67DRAFT_225346</name>
</gene>
<keyword evidence="2" id="KW-0812">Transmembrane</keyword>
<dbReference type="Proteomes" id="UP000758603">
    <property type="component" value="Unassembled WGS sequence"/>
</dbReference>
<comment type="caution">
    <text evidence="3">The sequence shown here is derived from an EMBL/GenBank/DDBJ whole genome shotgun (WGS) entry which is preliminary data.</text>
</comment>
<evidence type="ECO:0000256" key="1">
    <source>
        <dbReference type="SAM" id="MobiDB-lite"/>
    </source>
</evidence>
<feature type="transmembrane region" description="Helical" evidence="2">
    <location>
        <begin position="20"/>
        <end position="44"/>
    </location>
</feature>
<dbReference type="AlphaFoldDB" id="A0A9P8UMZ6"/>
<evidence type="ECO:0000256" key="2">
    <source>
        <dbReference type="SAM" id="Phobius"/>
    </source>
</evidence>
<dbReference type="Gene3D" id="1.20.1250.20">
    <property type="entry name" value="MFS general substrate transporter like domains"/>
    <property type="match status" value="1"/>
</dbReference>
<protein>
    <submittedName>
        <fullName evidence="3">Uncharacterized protein</fullName>
    </submittedName>
</protein>
<keyword evidence="4" id="KW-1185">Reference proteome</keyword>
<proteinExistence type="predicted"/>
<evidence type="ECO:0000313" key="3">
    <source>
        <dbReference type="EMBL" id="KAH6655063.1"/>
    </source>
</evidence>
<evidence type="ECO:0000313" key="4">
    <source>
        <dbReference type="Proteomes" id="UP000758603"/>
    </source>
</evidence>